<evidence type="ECO:0000256" key="1">
    <source>
        <dbReference type="ARBA" id="ARBA00022801"/>
    </source>
</evidence>
<name>A0ABX1PQ00_9RHOO</name>
<evidence type="ECO:0000259" key="6">
    <source>
        <dbReference type="PROSITE" id="PS50122"/>
    </source>
</evidence>
<keyword evidence="1 4" id="KW-0378">Hydrolase</keyword>
<feature type="active site" evidence="4">
    <location>
        <position position="17"/>
    </location>
</feature>
<keyword evidence="8" id="KW-1185">Reference proteome</keyword>
<feature type="domain" description="CheB-type methylesterase" evidence="6">
    <location>
        <begin position="5"/>
        <end position="194"/>
    </location>
</feature>
<dbReference type="Gene3D" id="3.40.50.180">
    <property type="entry name" value="Methylesterase CheB, C-terminal domain"/>
    <property type="match status" value="1"/>
</dbReference>
<feature type="compositionally biased region" description="Polar residues" evidence="5">
    <location>
        <begin position="219"/>
        <end position="239"/>
    </location>
</feature>
<dbReference type="PROSITE" id="PS50122">
    <property type="entry name" value="CHEB"/>
    <property type="match status" value="1"/>
</dbReference>
<dbReference type="CDD" id="cd16433">
    <property type="entry name" value="CheB"/>
    <property type="match status" value="1"/>
</dbReference>
<evidence type="ECO:0000256" key="2">
    <source>
        <dbReference type="ARBA" id="ARBA00039140"/>
    </source>
</evidence>
<comment type="catalytic activity">
    <reaction evidence="3">
        <text>[protein]-L-glutamate 5-O-methyl ester + H2O = L-glutamyl-[protein] + methanol + H(+)</text>
        <dbReference type="Rhea" id="RHEA:23236"/>
        <dbReference type="Rhea" id="RHEA-COMP:10208"/>
        <dbReference type="Rhea" id="RHEA-COMP:10311"/>
        <dbReference type="ChEBI" id="CHEBI:15377"/>
        <dbReference type="ChEBI" id="CHEBI:15378"/>
        <dbReference type="ChEBI" id="CHEBI:17790"/>
        <dbReference type="ChEBI" id="CHEBI:29973"/>
        <dbReference type="ChEBI" id="CHEBI:82795"/>
        <dbReference type="EC" id="3.1.1.61"/>
    </reaction>
</comment>
<feature type="region of interest" description="Disordered" evidence="5">
    <location>
        <begin position="198"/>
        <end position="239"/>
    </location>
</feature>
<dbReference type="PANTHER" id="PTHR42872">
    <property type="entry name" value="PROTEIN-GLUTAMATE METHYLESTERASE/PROTEIN-GLUTAMINE GLUTAMINASE"/>
    <property type="match status" value="1"/>
</dbReference>
<dbReference type="EC" id="3.1.1.61" evidence="2"/>
<evidence type="ECO:0000256" key="5">
    <source>
        <dbReference type="SAM" id="MobiDB-lite"/>
    </source>
</evidence>
<dbReference type="RefSeq" id="WP_169118758.1">
    <property type="nucleotide sequence ID" value="NZ_WTVG02000037.1"/>
</dbReference>
<sequence length="376" mass="40653">MSSTTSSHFRVIVIGASAGGVEALRSVARALPENLPAAVFVVLHLSRDSPSMLPDILARAGPLPAGRAVDGEPLRSGRIYVAPPDFHLLVERDQVRMSRGPRENNVRPAIDPLFRSAAIAYGPAVIGVVLTGNLYDGAAGLRSIKLRGGTTIVQDPRDALFPSMPQSALRETEIDHCVPLHEIPRVLVSLTKPLPAGAAAGAPNPSPQPCLHSGPPAVSNPQSRETNMAKTENAKTNMATTEIDVVEAKIAAGSPDSEELLRRIASPAPYICPECRGALWEIRDEALIRFRCRVGHAYTLESLLTEQDEAIEEALWTAVRALEEGAALNARMAERVEQQQIAGMRQHFRERERESTHHAQVVRRLLQGGVDKLAPK</sequence>
<feature type="active site" evidence="4">
    <location>
        <position position="44"/>
    </location>
</feature>
<accession>A0ABX1PQ00</accession>
<gene>
    <name evidence="7" type="ORF">GO606_11820</name>
</gene>
<proteinExistence type="predicted"/>
<keyword evidence="4" id="KW-0145">Chemotaxis</keyword>
<dbReference type="InterPro" id="IPR035909">
    <property type="entry name" value="CheB_C"/>
</dbReference>
<evidence type="ECO:0000256" key="3">
    <source>
        <dbReference type="ARBA" id="ARBA00048267"/>
    </source>
</evidence>
<evidence type="ECO:0000256" key="4">
    <source>
        <dbReference type="PROSITE-ProRule" id="PRU00050"/>
    </source>
</evidence>
<dbReference type="InterPro" id="IPR011247">
    <property type="entry name" value="Chemotax_prot-Glu_Me-esterase"/>
</dbReference>
<dbReference type="EMBL" id="WTVG01000031">
    <property type="protein sequence ID" value="NMG25397.1"/>
    <property type="molecule type" value="Genomic_DNA"/>
</dbReference>
<comment type="caution">
    <text evidence="7">The sequence shown here is derived from an EMBL/GenBank/DDBJ whole genome shotgun (WGS) entry which is preliminary data.</text>
</comment>
<dbReference type="SUPFAM" id="SSF52738">
    <property type="entry name" value="Methylesterase CheB, C-terminal domain"/>
    <property type="match status" value="1"/>
</dbReference>
<dbReference type="Proteomes" id="UP000615989">
    <property type="component" value="Unassembled WGS sequence"/>
</dbReference>
<evidence type="ECO:0000313" key="8">
    <source>
        <dbReference type="Proteomes" id="UP000615989"/>
    </source>
</evidence>
<reference evidence="7" key="1">
    <citation type="submission" date="2019-12" db="EMBL/GenBank/DDBJ databases">
        <title>Comparative genomics gives insights into the taxonomy of the Azoarcus-Aromatoleum group and reveals separate origins of nif in the plant-associated Azoarcus and non-plant-associated Aromatoleum sub-groups.</title>
        <authorList>
            <person name="Lafos M."/>
            <person name="Maluk M."/>
            <person name="Batista M."/>
            <person name="Junghare M."/>
            <person name="Carmona M."/>
            <person name="Faoro H."/>
            <person name="Cruz L.M."/>
            <person name="Battistoni F."/>
            <person name="De Souza E."/>
            <person name="Pedrosa F."/>
            <person name="Chen W.-M."/>
            <person name="Poole P.S."/>
            <person name="Dixon R.A."/>
            <person name="James E.K."/>
        </authorList>
    </citation>
    <scope>NUCLEOTIDE SEQUENCE</scope>
    <source>
        <strain evidence="7">LuFRes1</strain>
    </source>
</reference>
<dbReference type="InterPro" id="IPR000673">
    <property type="entry name" value="Sig_transdc_resp-reg_Me-estase"/>
</dbReference>
<dbReference type="PANTHER" id="PTHR42872:SF6">
    <property type="entry name" value="PROTEIN-GLUTAMATE METHYLESTERASE_PROTEIN-GLUTAMINE GLUTAMINASE"/>
    <property type="match status" value="1"/>
</dbReference>
<organism evidence="7 8">
    <name type="scientific">Aromatoleum anaerobium</name>
    <dbReference type="NCBI Taxonomy" id="182180"/>
    <lineage>
        <taxon>Bacteria</taxon>
        <taxon>Pseudomonadati</taxon>
        <taxon>Pseudomonadota</taxon>
        <taxon>Betaproteobacteria</taxon>
        <taxon>Rhodocyclales</taxon>
        <taxon>Rhodocyclaceae</taxon>
        <taxon>Aromatoleum</taxon>
    </lineage>
</organism>
<feature type="active site" evidence="4">
    <location>
        <position position="136"/>
    </location>
</feature>
<protein>
    <recommendedName>
        <fullName evidence="2">protein-glutamate methylesterase</fullName>
        <ecNumber evidence="2">3.1.1.61</ecNumber>
    </recommendedName>
</protein>
<dbReference type="Pfam" id="PF01339">
    <property type="entry name" value="CheB_methylest"/>
    <property type="match status" value="1"/>
</dbReference>
<evidence type="ECO:0000313" key="7">
    <source>
        <dbReference type="EMBL" id="NMG25397.1"/>
    </source>
</evidence>
<dbReference type="PIRSF" id="PIRSF036461">
    <property type="entry name" value="Chmtx_methlestr"/>
    <property type="match status" value="1"/>
</dbReference>